<dbReference type="EMBL" id="MGAF01000043">
    <property type="protein sequence ID" value="OGK39858.1"/>
    <property type="molecule type" value="Genomic_DNA"/>
</dbReference>
<accession>A0A1F7I904</accession>
<comment type="caution">
    <text evidence="1">The sequence shown here is derived from an EMBL/GenBank/DDBJ whole genome shotgun (WGS) entry which is preliminary data.</text>
</comment>
<name>A0A1F7I904_9BACT</name>
<sequence length="103" mass="11410">MNFNIGQSGGLILVENIQSIRGNLIFIKDRQSGERIRGEKEFVLGAECNLISGTQVKVLSLSLRTRSTKLGFTFHEGLVLKATQNNTLYFINPTEKEKIVGIG</sequence>
<dbReference type="Proteomes" id="UP000179270">
    <property type="component" value="Unassembled WGS sequence"/>
</dbReference>
<proteinExistence type="predicted"/>
<protein>
    <submittedName>
        <fullName evidence="1">Uncharacterized protein</fullName>
    </submittedName>
</protein>
<dbReference type="AlphaFoldDB" id="A0A1F7I904"/>
<gene>
    <name evidence="1" type="ORF">A3A74_03130</name>
</gene>
<organism evidence="1 2">
    <name type="scientific">Candidatus Roizmanbacteria bacterium RIFCSPLOWO2_01_FULL_35_13</name>
    <dbReference type="NCBI Taxonomy" id="1802055"/>
    <lineage>
        <taxon>Bacteria</taxon>
        <taxon>Candidatus Roizmaniibacteriota</taxon>
    </lineage>
</organism>
<evidence type="ECO:0000313" key="2">
    <source>
        <dbReference type="Proteomes" id="UP000179270"/>
    </source>
</evidence>
<reference evidence="1 2" key="1">
    <citation type="journal article" date="2016" name="Nat. Commun.">
        <title>Thousands of microbial genomes shed light on interconnected biogeochemical processes in an aquifer system.</title>
        <authorList>
            <person name="Anantharaman K."/>
            <person name="Brown C.T."/>
            <person name="Hug L.A."/>
            <person name="Sharon I."/>
            <person name="Castelle C.J."/>
            <person name="Probst A.J."/>
            <person name="Thomas B.C."/>
            <person name="Singh A."/>
            <person name="Wilkins M.J."/>
            <person name="Karaoz U."/>
            <person name="Brodie E.L."/>
            <person name="Williams K.H."/>
            <person name="Hubbard S.S."/>
            <person name="Banfield J.F."/>
        </authorList>
    </citation>
    <scope>NUCLEOTIDE SEQUENCE [LARGE SCALE GENOMIC DNA]</scope>
</reference>
<evidence type="ECO:0000313" key="1">
    <source>
        <dbReference type="EMBL" id="OGK39858.1"/>
    </source>
</evidence>